<sequence>MRKKLKNYMCADDEKKRAAELMEKYGSMSEDALYAKLMSEVASAKSSGNFSAARLAEDIDRMRPYLTHEQVEKLNHLLRIIGS</sequence>
<accession>A0A9D1Q145</accession>
<dbReference type="Proteomes" id="UP000823990">
    <property type="component" value="Unassembled WGS sequence"/>
</dbReference>
<protein>
    <submittedName>
        <fullName evidence="1">Uncharacterized protein</fullName>
    </submittedName>
</protein>
<proteinExistence type="predicted"/>
<reference evidence="1" key="2">
    <citation type="submission" date="2021-04" db="EMBL/GenBank/DDBJ databases">
        <authorList>
            <person name="Gilroy R."/>
        </authorList>
    </citation>
    <scope>NUCLEOTIDE SEQUENCE</scope>
    <source>
        <strain evidence="1">12435</strain>
    </source>
</reference>
<evidence type="ECO:0000313" key="1">
    <source>
        <dbReference type="EMBL" id="HIW02327.1"/>
    </source>
</evidence>
<name>A0A9D1Q145_9FIRM</name>
<gene>
    <name evidence="1" type="ORF">H9892_03225</name>
</gene>
<dbReference type="EMBL" id="DXHS01000058">
    <property type="protein sequence ID" value="HIW02327.1"/>
    <property type="molecule type" value="Genomic_DNA"/>
</dbReference>
<organism evidence="1 2">
    <name type="scientific">Candidatus Protoclostridium stercorigallinarum</name>
    <dbReference type="NCBI Taxonomy" id="2838741"/>
    <lineage>
        <taxon>Bacteria</taxon>
        <taxon>Bacillati</taxon>
        <taxon>Bacillota</taxon>
        <taxon>Clostridia</taxon>
        <taxon>Candidatus Protoclostridium</taxon>
    </lineage>
</organism>
<evidence type="ECO:0000313" key="2">
    <source>
        <dbReference type="Proteomes" id="UP000823990"/>
    </source>
</evidence>
<reference evidence="1" key="1">
    <citation type="journal article" date="2021" name="PeerJ">
        <title>Extensive microbial diversity within the chicken gut microbiome revealed by metagenomics and culture.</title>
        <authorList>
            <person name="Gilroy R."/>
            <person name="Ravi A."/>
            <person name="Getino M."/>
            <person name="Pursley I."/>
            <person name="Horton D.L."/>
            <person name="Alikhan N.F."/>
            <person name="Baker D."/>
            <person name="Gharbi K."/>
            <person name="Hall N."/>
            <person name="Watson M."/>
            <person name="Adriaenssens E.M."/>
            <person name="Foster-Nyarko E."/>
            <person name="Jarju S."/>
            <person name="Secka A."/>
            <person name="Antonio M."/>
            <person name="Oren A."/>
            <person name="Chaudhuri R.R."/>
            <person name="La Ragione R."/>
            <person name="Hildebrand F."/>
            <person name="Pallen M.J."/>
        </authorList>
    </citation>
    <scope>NUCLEOTIDE SEQUENCE</scope>
    <source>
        <strain evidence="1">12435</strain>
    </source>
</reference>
<dbReference type="AlphaFoldDB" id="A0A9D1Q145"/>
<comment type="caution">
    <text evidence="1">The sequence shown here is derived from an EMBL/GenBank/DDBJ whole genome shotgun (WGS) entry which is preliminary data.</text>
</comment>